<accession>A0A2A6BZ23</accession>
<gene>
    <name evidence="2" type="primary">WBGene00097786</name>
</gene>
<keyword evidence="3" id="KW-1185">Reference proteome</keyword>
<accession>A0A8R1YBE7</accession>
<dbReference type="AlphaFoldDB" id="A0A2A6BZ23"/>
<dbReference type="OrthoDB" id="5817023at2759"/>
<keyword evidence="1" id="KW-0732">Signal</keyword>
<reference evidence="2" key="2">
    <citation type="submission" date="2022-06" db="UniProtKB">
        <authorList>
            <consortium name="EnsemblMetazoa"/>
        </authorList>
    </citation>
    <scope>IDENTIFICATION</scope>
    <source>
        <strain evidence="2">PS312</strain>
    </source>
</reference>
<evidence type="ECO:0000256" key="1">
    <source>
        <dbReference type="ARBA" id="ARBA00022729"/>
    </source>
</evidence>
<organism evidence="2 3">
    <name type="scientific">Pristionchus pacificus</name>
    <name type="common">Parasitic nematode worm</name>
    <dbReference type="NCBI Taxonomy" id="54126"/>
    <lineage>
        <taxon>Eukaryota</taxon>
        <taxon>Metazoa</taxon>
        <taxon>Ecdysozoa</taxon>
        <taxon>Nematoda</taxon>
        <taxon>Chromadorea</taxon>
        <taxon>Rhabditida</taxon>
        <taxon>Rhabditina</taxon>
        <taxon>Diplogasteromorpha</taxon>
        <taxon>Diplogasteroidea</taxon>
        <taxon>Neodiplogasteridae</taxon>
        <taxon>Pristionchus</taxon>
    </lineage>
</organism>
<dbReference type="EnsemblMetazoa" id="PPA08232.1">
    <property type="protein sequence ID" value="PPA08232.1"/>
    <property type="gene ID" value="WBGene00097786"/>
</dbReference>
<proteinExistence type="predicted"/>
<reference evidence="3" key="1">
    <citation type="journal article" date="2008" name="Nat. Genet.">
        <title>The Pristionchus pacificus genome provides a unique perspective on nematode lifestyle and parasitism.</title>
        <authorList>
            <person name="Dieterich C."/>
            <person name="Clifton S.W."/>
            <person name="Schuster L.N."/>
            <person name="Chinwalla A."/>
            <person name="Delehaunty K."/>
            <person name="Dinkelacker I."/>
            <person name="Fulton L."/>
            <person name="Fulton R."/>
            <person name="Godfrey J."/>
            <person name="Minx P."/>
            <person name="Mitreva M."/>
            <person name="Roeseler W."/>
            <person name="Tian H."/>
            <person name="Witte H."/>
            <person name="Yang S.P."/>
            <person name="Wilson R.K."/>
            <person name="Sommer R.J."/>
        </authorList>
    </citation>
    <scope>NUCLEOTIDE SEQUENCE [LARGE SCALE GENOMIC DNA]</scope>
    <source>
        <strain evidence="3">PS312</strain>
    </source>
</reference>
<dbReference type="Proteomes" id="UP000005239">
    <property type="component" value="Unassembled WGS sequence"/>
</dbReference>
<sequence>MEFLSISFLFSLLILPSLADDVCFSCASPQLEENWEVTNLPTKPQGLVFTDDCSSDTNTDLKKPCGQGVCYEALIPLNNRAVYLRGCYADFIDETNVTRASAANGICDYGLMGKDTFEDDSSKNPVKGPKPAYAATRWCVNPADGDMCNSQLKYSADLFSNPSNYFKRCTNPGVSPDKQCIECSHFGGNGDCNADTKTYCRGPYCVKYEGYLNGDAMAVRTCAPATPFSGDQCAWMESTSDFNLFGVTLKLPYKAWHCYCTGDSCNPSSIVSSSLLFSVVLPLFLTRFIPFFSSCPSLSSMSLLLTAAASLDGTRPSIIPILVIFFARILLISHMDLINQ</sequence>
<name>A0A2A6BZ23_PRIPA</name>
<protein>
    <submittedName>
        <fullName evidence="2">Uncharacterized protein</fullName>
    </submittedName>
</protein>
<dbReference type="PANTHER" id="PTHR33562">
    <property type="entry name" value="ATILLA, ISOFORM B-RELATED-RELATED"/>
    <property type="match status" value="1"/>
</dbReference>
<evidence type="ECO:0000313" key="2">
    <source>
        <dbReference type="EnsemblMetazoa" id="PPA08232.1"/>
    </source>
</evidence>
<evidence type="ECO:0000313" key="3">
    <source>
        <dbReference type="Proteomes" id="UP000005239"/>
    </source>
</evidence>
<dbReference type="InterPro" id="IPR050975">
    <property type="entry name" value="Sleep_regulator"/>
</dbReference>